<dbReference type="PROSITE" id="PS50994">
    <property type="entry name" value="INTEGRASE"/>
    <property type="match status" value="1"/>
</dbReference>
<dbReference type="SUPFAM" id="SSF53098">
    <property type="entry name" value="Ribonuclease H-like"/>
    <property type="match status" value="1"/>
</dbReference>
<protein>
    <recommendedName>
        <fullName evidence="1">Integrase catalytic domain-containing protein</fullName>
    </recommendedName>
</protein>
<dbReference type="EMBL" id="BGPR01009292">
    <property type="protein sequence ID" value="GBN39115.1"/>
    <property type="molecule type" value="Genomic_DNA"/>
</dbReference>
<proteinExistence type="predicted"/>
<dbReference type="PANTHER" id="PTHR37984:SF9">
    <property type="entry name" value="INTEGRASE CATALYTIC DOMAIN-CONTAINING PROTEIN"/>
    <property type="match status" value="1"/>
</dbReference>
<dbReference type="InterPro" id="IPR050951">
    <property type="entry name" value="Retrovirus_Pol_polyprotein"/>
</dbReference>
<dbReference type="InterPro" id="IPR036397">
    <property type="entry name" value="RNaseH_sf"/>
</dbReference>
<reference evidence="2 3" key="1">
    <citation type="journal article" date="2019" name="Sci. Rep.">
        <title>Orb-weaving spider Araneus ventricosus genome elucidates the spidroin gene catalogue.</title>
        <authorList>
            <person name="Kono N."/>
            <person name="Nakamura H."/>
            <person name="Ohtoshi R."/>
            <person name="Moran D.A.P."/>
            <person name="Shinohara A."/>
            <person name="Yoshida Y."/>
            <person name="Fujiwara M."/>
            <person name="Mori M."/>
            <person name="Tomita M."/>
            <person name="Arakawa K."/>
        </authorList>
    </citation>
    <scope>NUCLEOTIDE SEQUENCE [LARGE SCALE GENOMIC DNA]</scope>
</reference>
<dbReference type="InterPro" id="IPR001584">
    <property type="entry name" value="Integrase_cat-core"/>
</dbReference>
<dbReference type="GO" id="GO:0003676">
    <property type="term" value="F:nucleic acid binding"/>
    <property type="evidence" value="ECO:0007669"/>
    <property type="project" value="InterPro"/>
</dbReference>
<evidence type="ECO:0000259" key="1">
    <source>
        <dbReference type="PROSITE" id="PS50994"/>
    </source>
</evidence>
<dbReference type="AlphaFoldDB" id="A0A4Y2NHY6"/>
<dbReference type="InterPro" id="IPR012337">
    <property type="entry name" value="RNaseH-like_sf"/>
</dbReference>
<keyword evidence="3" id="KW-1185">Reference proteome</keyword>
<evidence type="ECO:0000313" key="3">
    <source>
        <dbReference type="Proteomes" id="UP000499080"/>
    </source>
</evidence>
<sequence length="266" mass="30448">MVHSDFRYYSRNSEIARIDRPTSAEVINHCKSIFYRHGIPDVVSSDNGSQFDPVQTVEFKDFAKSYGFKHITSSPKFSQNNGLIEAAVKTAKAHIKKSRDPYLTLMAYRAIPLENGFSPSELLMGRRINTTLPVAKTQLQPYSVNKKVLEAKEERRIEGQKTNYDQHHGVRNLDELDPGQKVRITDRRVTGKVLQKTPYPRSYLVQSGKRVYRRNRKHLIPSSHHIFIQNLSQRTTLMSQDTKLSSRCLSRMSASDAITPVSKDLL</sequence>
<dbReference type="Gene3D" id="3.30.420.10">
    <property type="entry name" value="Ribonuclease H-like superfamily/Ribonuclease H"/>
    <property type="match status" value="1"/>
</dbReference>
<dbReference type="GO" id="GO:0015074">
    <property type="term" value="P:DNA integration"/>
    <property type="evidence" value="ECO:0007669"/>
    <property type="project" value="InterPro"/>
</dbReference>
<dbReference type="PANTHER" id="PTHR37984">
    <property type="entry name" value="PROTEIN CBG26694"/>
    <property type="match status" value="1"/>
</dbReference>
<gene>
    <name evidence="2" type="ORF">AVEN_39202_1</name>
</gene>
<dbReference type="OrthoDB" id="6514811at2759"/>
<dbReference type="Proteomes" id="UP000499080">
    <property type="component" value="Unassembled WGS sequence"/>
</dbReference>
<comment type="caution">
    <text evidence="2">The sequence shown here is derived from an EMBL/GenBank/DDBJ whole genome shotgun (WGS) entry which is preliminary data.</text>
</comment>
<organism evidence="2 3">
    <name type="scientific">Araneus ventricosus</name>
    <name type="common">Orbweaver spider</name>
    <name type="synonym">Epeira ventricosa</name>
    <dbReference type="NCBI Taxonomy" id="182803"/>
    <lineage>
        <taxon>Eukaryota</taxon>
        <taxon>Metazoa</taxon>
        <taxon>Ecdysozoa</taxon>
        <taxon>Arthropoda</taxon>
        <taxon>Chelicerata</taxon>
        <taxon>Arachnida</taxon>
        <taxon>Araneae</taxon>
        <taxon>Araneomorphae</taxon>
        <taxon>Entelegynae</taxon>
        <taxon>Araneoidea</taxon>
        <taxon>Araneidae</taxon>
        <taxon>Araneus</taxon>
    </lineage>
</organism>
<feature type="domain" description="Integrase catalytic" evidence="1">
    <location>
        <begin position="1"/>
        <end position="149"/>
    </location>
</feature>
<evidence type="ECO:0000313" key="2">
    <source>
        <dbReference type="EMBL" id="GBN39115.1"/>
    </source>
</evidence>
<name>A0A4Y2NHY6_ARAVE</name>
<accession>A0A4Y2NHY6</accession>